<feature type="domain" description="UspA" evidence="2">
    <location>
        <begin position="1"/>
        <end position="134"/>
    </location>
</feature>
<evidence type="ECO:0000313" key="4">
    <source>
        <dbReference type="Proteomes" id="UP000509750"/>
    </source>
</evidence>
<comment type="similarity">
    <text evidence="1">Belongs to the universal stress protein A family.</text>
</comment>
<dbReference type="RefSeq" id="WP_179170381.1">
    <property type="nucleotide sequence ID" value="NZ_CP058529.1"/>
</dbReference>
<dbReference type="KEGG" id="halg:HUG10_15220"/>
<dbReference type="InterPro" id="IPR006016">
    <property type="entry name" value="UspA"/>
</dbReference>
<dbReference type="GeneID" id="56030211"/>
<dbReference type="InterPro" id="IPR006015">
    <property type="entry name" value="Universal_stress_UspA"/>
</dbReference>
<dbReference type="Proteomes" id="UP000509750">
    <property type="component" value="Chromosome"/>
</dbReference>
<dbReference type="InterPro" id="IPR014729">
    <property type="entry name" value="Rossmann-like_a/b/a_fold"/>
</dbReference>
<feature type="domain" description="UspA" evidence="2">
    <location>
        <begin position="145"/>
        <end position="282"/>
    </location>
</feature>
<dbReference type="Pfam" id="PF00582">
    <property type="entry name" value="Usp"/>
    <property type="match status" value="2"/>
</dbReference>
<reference evidence="3 4" key="1">
    <citation type="submission" date="2020-07" db="EMBL/GenBank/DDBJ databases">
        <title>Gai3-2, isolated from salt lake.</title>
        <authorList>
            <person name="Cui H."/>
            <person name="Shi X."/>
        </authorList>
    </citation>
    <scope>NUCLEOTIDE SEQUENCE [LARGE SCALE GENOMIC DNA]</scope>
    <source>
        <strain evidence="3 4">Gai3-2</strain>
    </source>
</reference>
<sequence length="297" mass="31000">MFDEILLPVDGSENNRAAIAHAGGIAEAFGSTIHVLHVVDERILDNADAADELVAAGERLVESVADELEGDGIDTSSRVETEIPRDVIVDHAHGRGIDLVVLGSHGRTGMRKFLLGSVAEGVIRRSDVPVLTVPPGGAGAEFSPYRTVLVPTDGSPSAAAALDPATALSTAFDARLDALSVVTTTALGVDVRSTVFHEQLEERARTAVDDLEERARAAGVSSVGTSVAHGSAAAEIVRYAVEHDVDLVAMGTHGREGVERYLLGSVTERVLRTSSVPVLTVRVPESGTEPGMTSESS</sequence>
<gene>
    <name evidence="3" type="ORF">HUG10_15220</name>
</gene>
<evidence type="ECO:0000256" key="1">
    <source>
        <dbReference type="ARBA" id="ARBA00008791"/>
    </source>
</evidence>
<dbReference type="PANTHER" id="PTHR46268:SF6">
    <property type="entry name" value="UNIVERSAL STRESS PROTEIN UP12"/>
    <property type="match status" value="1"/>
</dbReference>
<dbReference type="OrthoDB" id="105697at2157"/>
<proteinExistence type="inferred from homology"/>
<organism evidence="3 4">
    <name type="scientific">Halorarum halophilum</name>
    <dbReference type="NCBI Taxonomy" id="2743090"/>
    <lineage>
        <taxon>Archaea</taxon>
        <taxon>Methanobacteriati</taxon>
        <taxon>Methanobacteriota</taxon>
        <taxon>Stenosarchaea group</taxon>
        <taxon>Halobacteria</taxon>
        <taxon>Halobacteriales</taxon>
        <taxon>Haloferacaceae</taxon>
        <taxon>Halorarum</taxon>
    </lineage>
</organism>
<dbReference type="CDD" id="cd00293">
    <property type="entry name" value="USP-like"/>
    <property type="match status" value="2"/>
</dbReference>
<name>A0A7D5GMJ9_9EURY</name>
<evidence type="ECO:0000313" key="3">
    <source>
        <dbReference type="EMBL" id="QLG28807.1"/>
    </source>
</evidence>
<dbReference type="SUPFAM" id="SSF52402">
    <property type="entry name" value="Adenine nucleotide alpha hydrolases-like"/>
    <property type="match status" value="2"/>
</dbReference>
<evidence type="ECO:0000259" key="2">
    <source>
        <dbReference type="Pfam" id="PF00582"/>
    </source>
</evidence>
<dbReference type="PANTHER" id="PTHR46268">
    <property type="entry name" value="STRESS RESPONSE PROTEIN NHAX"/>
    <property type="match status" value="1"/>
</dbReference>
<dbReference type="Gene3D" id="3.40.50.620">
    <property type="entry name" value="HUPs"/>
    <property type="match status" value="2"/>
</dbReference>
<keyword evidence="4" id="KW-1185">Reference proteome</keyword>
<protein>
    <submittedName>
        <fullName evidence="3">Universal stress protein</fullName>
    </submittedName>
</protein>
<dbReference type="EMBL" id="CP058529">
    <property type="protein sequence ID" value="QLG28807.1"/>
    <property type="molecule type" value="Genomic_DNA"/>
</dbReference>
<dbReference type="PRINTS" id="PR01438">
    <property type="entry name" value="UNVRSLSTRESS"/>
</dbReference>
<dbReference type="AlphaFoldDB" id="A0A7D5GMJ9"/>
<accession>A0A7D5GMJ9</accession>